<comment type="similarity">
    <text evidence="1">Belongs to the sigma-70 factor family. ECF subfamily.</text>
</comment>
<dbReference type="Proteomes" id="UP001500751">
    <property type="component" value="Unassembled WGS sequence"/>
</dbReference>
<dbReference type="Pfam" id="PF04542">
    <property type="entry name" value="Sigma70_r2"/>
    <property type="match status" value="1"/>
</dbReference>
<dbReference type="SUPFAM" id="SSF88659">
    <property type="entry name" value="Sigma3 and sigma4 domains of RNA polymerase sigma factors"/>
    <property type="match status" value="1"/>
</dbReference>
<evidence type="ECO:0000256" key="1">
    <source>
        <dbReference type="ARBA" id="ARBA00010641"/>
    </source>
</evidence>
<dbReference type="NCBIfam" id="TIGR02937">
    <property type="entry name" value="sigma70-ECF"/>
    <property type="match status" value="1"/>
</dbReference>
<name>A0ABP5FHQ6_9ACTN</name>
<feature type="domain" description="RNA polymerase sigma-70 region 2" evidence="6">
    <location>
        <begin position="27"/>
        <end position="90"/>
    </location>
</feature>
<protein>
    <submittedName>
        <fullName evidence="8">RNA polymerase sigma factor</fullName>
    </submittedName>
</protein>
<keyword evidence="3" id="KW-0731">Sigma factor</keyword>
<keyword evidence="2" id="KW-0805">Transcription regulation</keyword>
<dbReference type="EMBL" id="BAAAQN010000011">
    <property type="protein sequence ID" value="GAA2025705.1"/>
    <property type="molecule type" value="Genomic_DNA"/>
</dbReference>
<evidence type="ECO:0000256" key="5">
    <source>
        <dbReference type="SAM" id="MobiDB-lite"/>
    </source>
</evidence>
<dbReference type="InterPro" id="IPR007627">
    <property type="entry name" value="RNA_pol_sigma70_r2"/>
</dbReference>
<feature type="compositionally biased region" description="Gly residues" evidence="5">
    <location>
        <begin position="195"/>
        <end position="214"/>
    </location>
</feature>
<dbReference type="Gene3D" id="1.10.10.10">
    <property type="entry name" value="Winged helix-like DNA-binding domain superfamily/Winged helix DNA-binding domain"/>
    <property type="match status" value="1"/>
</dbReference>
<dbReference type="Gene3D" id="1.10.1740.10">
    <property type="match status" value="1"/>
</dbReference>
<sequence>MDEAELCRALRRAQAGEEAGFTQLWHLLQPLLLRYLRVLIPQAAEDIASETWLKAARELRGFRGDGTAFRVWLFRVARNRAVDELRREGRHRESPAAPVDLAEFADDRVAAGDTAASALERLATDDALSLVAALPKDQAEAVLLRVMVGLDVARTAEVLGKRAGAVRINAMRGLRRLAQVIGENDDGRGGDGDGGDGGDPGGGGGGSGGGGGRSGAVRKGATS</sequence>
<dbReference type="PANTHER" id="PTHR43133">
    <property type="entry name" value="RNA POLYMERASE ECF-TYPE SIGMA FACTO"/>
    <property type="match status" value="1"/>
</dbReference>
<keyword evidence="4" id="KW-0804">Transcription</keyword>
<dbReference type="InterPro" id="IPR013324">
    <property type="entry name" value="RNA_pol_sigma_r3/r4-like"/>
</dbReference>
<dbReference type="InterPro" id="IPR014284">
    <property type="entry name" value="RNA_pol_sigma-70_dom"/>
</dbReference>
<proteinExistence type="inferred from homology"/>
<evidence type="ECO:0000256" key="2">
    <source>
        <dbReference type="ARBA" id="ARBA00023015"/>
    </source>
</evidence>
<evidence type="ECO:0000256" key="3">
    <source>
        <dbReference type="ARBA" id="ARBA00023082"/>
    </source>
</evidence>
<organism evidence="8 9">
    <name type="scientific">Catenulispora yoronensis</name>
    <dbReference type="NCBI Taxonomy" id="450799"/>
    <lineage>
        <taxon>Bacteria</taxon>
        <taxon>Bacillati</taxon>
        <taxon>Actinomycetota</taxon>
        <taxon>Actinomycetes</taxon>
        <taxon>Catenulisporales</taxon>
        <taxon>Catenulisporaceae</taxon>
        <taxon>Catenulispora</taxon>
    </lineage>
</organism>
<feature type="domain" description="RNA polymerase sigma factor 70 region 4 type 2" evidence="7">
    <location>
        <begin position="128"/>
        <end position="177"/>
    </location>
</feature>
<dbReference type="Pfam" id="PF08281">
    <property type="entry name" value="Sigma70_r4_2"/>
    <property type="match status" value="1"/>
</dbReference>
<evidence type="ECO:0000313" key="8">
    <source>
        <dbReference type="EMBL" id="GAA2025705.1"/>
    </source>
</evidence>
<feature type="region of interest" description="Disordered" evidence="5">
    <location>
        <begin position="182"/>
        <end position="223"/>
    </location>
</feature>
<dbReference type="InterPro" id="IPR036388">
    <property type="entry name" value="WH-like_DNA-bd_sf"/>
</dbReference>
<comment type="caution">
    <text evidence="8">The sequence shown here is derived from an EMBL/GenBank/DDBJ whole genome shotgun (WGS) entry which is preliminary data.</text>
</comment>
<evidence type="ECO:0000259" key="6">
    <source>
        <dbReference type="Pfam" id="PF04542"/>
    </source>
</evidence>
<reference evidence="9" key="1">
    <citation type="journal article" date="2019" name="Int. J. Syst. Evol. Microbiol.">
        <title>The Global Catalogue of Microorganisms (GCM) 10K type strain sequencing project: providing services to taxonomists for standard genome sequencing and annotation.</title>
        <authorList>
            <consortium name="The Broad Institute Genomics Platform"/>
            <consortium name="The Broad Institute Genome Sequencing Center for Infectious Disease"/>
            <person name="Wu L."/>
            <person name="Ma J."/>
        </authorList>
    </citation>
    <scope>NUCLEOTIDE SEQUENCE [LARGE SCALE GENOMIC DNA]</scope>
    <source>
        <strain evidence="9">JCM 16014</strain>
    </source>
</reference>
<dbReference type="InterPro" id="IPR039425">
    <property type="entry name" value="RNA_pol_sigma-70-like"/>
</dbReference>
<evidence type="ECO:0000259" key="7">
    <source>
        <dbReference type="Pfam" id="PF08281"/>
    </source>
</evidence>
<evidence type="ECO:0000313" key="9">
    <source>
        <dbReference type="Proteomes" id="UP001500751"/>
    </source>
</evidence>
<dbReference type="RefSeq" id="WP_344665695.1">
    <property type="nucleotide sequence ID" value="NZ_BAAAQN010000011.1"/>
</dbReference>
<gene>
    <name evidence="8" type="ORF">GCM10009839_24900</name>
</gene>
<dbReference type="SUPFAM" id="SSF88946">
    <property type="entry name" value="Sigma2 domain of RNA polymerase sigma factors"/>
    <property type="match status" value="1"/>
</dbReference>
<evidence type="ECO:0000256" key="4">
    <source>
        <dbReference type="ARBA" id="ARBA00023163"/>
    </source>
</evidence>
<keyword evidence="9" id="KW-1185">Reference proteome</keyword>
<dbReference type="InterPro" id="IPR013249">
    <property type="entry name" value="RNA_pol_sigma70_r4_t2"/>
</dbReference>
<accession>A0ABP5FHQ6</accession>
<dbReference type="PANTHER" id="PTHR43133:SF66">
    <property type="entry name" value="ECF RNA POLYMERASE SIGMA FACTOR SIGK"/>
    <property type="match status" value="1"/>
</dbReference>
<dbReference type="InterPro" id="IPR013325">
    <property type="entry name" value="RNA_pol_sigma_r2"/>
</dbReference>